<organism evidence="2">
    <name type="scientific">marine metagenome</name>
    <dbReference type="NCBI Taxonomy" id="408172"/>
    <lineage>
        <taxon>unclassified sequences</taxon>
        <taxon>metagenomes</taxon>
        <taxon>ecological metagenomes</taxon>
    </lineage>
</organism>
<proteinExistence type="predicted"/>
<evidence type="ECO:0000313" key="2">
    <source>
        <dbReference type="EMBL" id="SUZ57290.1"/>
    </source>
</evidence>
<name>A0A381NRV8_9ZZZZ</name>
<evidence type="ECO:0000256" key="1">
    <source>
        <dbReference type="SAM" id="MobiDB-lite"/>
    </source>
</evidence>
<sequence length="107" mass="12092">MFDDGIVESIVDCFSVFIEFYGRAKYLGIVDSADELPLSGHIPSVVASFGAPHRSGRARHNGQRIGNQFRAGDQRWRHKTKRFDSNHKIPTGTSVRFRDDFDDTHLG</sequence>
<feature type="region of interest" description="Disordered" evidence="1">
    <location>
        <begin position="53"/>
        <end position="107"/>
    </location>
</feature>
<accession>A0A381NRV8</accession>
<gene>
    <name evidence="2" type="ORF">METZ01_LOCUS10144</name>
</gene>
<feature type="compositionally biased region" description="Basic and acidic residues" evidence="1">
    <location>
        <begin position="96"/>
        <end position="107"/>
    </location>
</feature>
<protein>
    <submittedName>
        <fullName evidence="2">Uncharacterized protein</fullName>
    </submittedName>
</protein>
<dbReference type="EMBL" id="UINC01000554">
    <property type="protein sequence ID" value="SUZ57290.1"/>
    <property type="molecule type" value="Genomic_DNA"/>
</dbReference>
<reference evidence="2" key="1">
    <citation type="submission" date="2018-05" db="EMBL/GenBank/DDBJ databases">
        <authorList>
            <person name="Lanie J.A."/>
            <person name="Ng W.-L."/>
            <person name="Kazmierczak K.M."/>
            <person name="Andrzejewski T.M."/>
            <person name="Davidsen T.M."/>
            <person name="Wayne K.J."/>
            <person name="Tettelin H."/>
            <person name="Glass J.I."/>
            <person name="Rusch D."/>
            <person name="Podicherti R."/>
            <person name="Tsui H.-C.T."/>
            <person name="Winkler M.E."/>
        </authorList>
    </citation>
    <scope>NUCLEOTIDE SEQUENCE</scope>
</reference>
<dbReference type="AlphaFoldDB" id="A0A381NRV8"/>